<keyword evidence="6" id="KW-0808">Transferase</keyword>
<evidence type="ECO:0000313" key="7">
    <source>
        <dbReference type="Proteomes" id="UP000727993"/>
    </source>
</evidence>
<evidence type="ECO:0000256" key="3">
    <source>
        <dbReference type="ARBA" id="ARBA00022989"/>
    </source>
</evidence>
<dbReference type="EMBL" id="JADJZA010000006">
    <property type="protein sequence ID" value="MBK9296918.1"/>
    <property type="molecule type" value="Genomic_DNA"/>
</dbReference>
<evidence type="ECO:0000256" key="2">
    <source>
        <dbReference type="ARBA" id="ARBA00022692"/>
    </source>
</evidence>
<sequence length="297" mass="31334">MSEKQPSLIVGLLRALRPQQWTKNLLVVAAPLGAGVLGSADGLASVVIAFVAFSLGAGATYVLNDLRDLERDRIHPRKRHRPFASGAVPVGVGVAWGLIVFAAAIGVSLLRPNLVWVLLGYVALTTAYSLWLKHLAVIELVAIAAGFVVRAVAGAVAADVPISPWFFVVVSAGALLMVTGKRSAEMFHLGEGAVVARPVLAEYTAGYLRSVEIIAASLALIGYALWSFDSAVALQGGLADVLFKVSLAPFAAALLRFVLIVDRGEGSEPEYVLVRDRQMLIVSLVWLGVYGAGVLLT</sequence>
<dbReference type="Pfam" id="PF01040">
    <property type="entry name" value="UbiA"/>
    <property type="match status" value="1"/>
</dbReference>
<feature type="transmembrane region" description="Helical" evidence="5">
    <location>
        <begin position="138"/>
        <end position="156"/>
    </location>
</feature>
<evidence type="ECO:0000256" key="1">
    <source>
        <dbReference type="ARBA" id="ARBA00004141"/>
    </source>
</evidence>
<evidence type="ECO:0000313" key="6">
    <source>
        <dbReference type="EMBL" id="MBK9296918.1"/>
    </source>
</evidence>
<dbReference type="PANTHER" id="PTHR42723">
    <property type="entry name" value="CHLOROPHYLL SYNTHASE"/>
    <property type="match status" value="1"/>
</dbReference>
<dbReference type="GO" id="GO:0016757">
    <property type="term" value="F:glycosyltransferase activity"/>
    <property type="evidence" value="ECO:0007669"/>
    <property type="project" value="UniProtKB-KW"/>
</dbReference>
<keyword evidence="6" id="KW-0328">Glycosyltransferase</keyword>
<comment type="subcellular location">
    <subcellularLocation>
        <location evidence="1">Membrane</location>
        <topology evidence="1">Multi-pass membrane protein</topology>
    </subcellularLocation>
</comment>
<dbReference type="InterPro" id="IPR000537">
    <property type="entry name" value="UbiA_prenyltransferase"/>
</dbReference>
<dbReference type="InterPro" id="IPR050475">
    <property type="entry name" value="Prenyltransferase_related"/>
</dbReference>
<feature type="transmembrane region" description="Helical" evidence="5">
    <location>
        <begin position="162"/>
        <end position="179"/>
    </location>
</feature>
<name>A0A936NCI2_9ACTN</name>
<dbReference type="NCBIfam" id="NF008978">
    <property type="entry name" value="PRK12324.1-4"/>
    <property type="match status" value="1"/>
</dbReference>
<organism evidence="6 7">
    <name type="scientific">Candidatus Neomicrothrix subdominans</name>
    <dbReference type="NCBI Taxonomy" id="2954438"/>
    <lineage>
        <taxon>Bacteria</taxon>
        <taxon>Bacillati</taxon>
        <taxon>Actinomycetota</taxon>
        <taxon>Acidimicrobiia</taxon>
        <taxon>Acidimicrobiales</taxon>
        <taxon>Microthrixaceae</taxon>
        <taxon>Candidatus Neomicrothrix</taxon>
    </lineage>
</organism>
<dbReference type="Gene3D" id="1.10.357.140">
    <property type="entry name" value="UbiA prenyltransferase"/>
    <property type="match status" value="1"/>
</dbReference>
<accession>A0A936NCI2</accession>
<keyword evidence="4 5" id="KW-0472">Membrane</keyword>
<dbReference type="GO" id="GO:0016020">
    <property type="term" value="C:membrane"/>
    <property type="evidence" value="ECO:0007669"/>
    <property type="project" value="UniProtKB-SubCell"/>
</dbReference>
<evidence type="ECO:0000256" key="5">
    <source>
        <dbReference type="SAM" id="Phobius"/>
    </source>
</evidence>
<protein>
    <submittedName>
        <fullName evidence="6">Decaprenyl-phosphate phosphoribosyltransferase</fullName>
        <ecNumber evidence="6">2.4.2.45</ecNumber>
    </submittedName>
</protein>
<feature type="transmembrane region" description="Helical" evidence="5">
    <location>
        <begin position="207"/>
        <end position="226"/>
    </location>
</feature>
<keyword evidence="3 5" id="KW-1133">Transmembrane helix</keyword>
<feature type="transmembrane region" description="Helical" evidence="5">
    <location>
        <begin position="83"/>
        <end position="107"/>
    </location>
</feature>
<evidence type="ECO:0000256" key="4">
    <source>
        <dbReference type="ARBA" id="ARBA00023136"/>
    </source>
</evidence>
<dbReference type="PANTHER" id="PTHR42723:SF1">
    <property type="entry name" value="CHLOROPHYLL SYNTHASE, CHLOROPLASTIC"/>
    <property type="match status" value="1"/>
</dbReference>
<proteinExistence type="predicted"/>
<dbReference type="AlphaFoldDB" id="A0A936NCI2"/>
<reference evidence="6 7" key="1">
    <citation type="submission" date="2020-10" db="EMBL/GenBank/DDBJ databases">
        <title>Connecting structure to function with the recovery of over 1000 high-quality activated sludge metagenome-assembled genomes encoding full-length rRNA genes using long-read sequencing.</title>
        <authorList>
            <person name="Singleton C.M."/>
            <person name="Petriglieri F."/>
            <person name="Kristensen J.M."/>
            <person name="Kirkegaard R.H."/>
            <person name="Michaelsen T.Y."/>
            <person name="Andersen M.H."/>
            <person name="Karst S.M."/>
            <person name="Dueholm M.S."/>
            <person name="Nielsen P.H."/>
            <person name="Albertsen M."/>
        </authorList>
    </citation>
    <scope>NUCLEOTIDE SEQUENCE [LARGE SCALE GENOMIC DNA]</scope>
    <source>
        <strain evidence="6">Lyne_18-Q3-R50-59_MAXAC.006</strain>
    </source>
</reference>
<dbReference type="InterPro" id="IPR044878">
    <property type="entry name" value="UbiA_sf"/>
</dbReference>
<gene>
    <name evidence="6" type="ORF">IPN02_08785</name>
</gene>
<feature type="transmembrane region" description="Helical" evidence="5">
    <location>
        <begin position="241"/>
        <end position="259"/>
    </location>
</feature>
<feature type="transmembrane region" description="Helical" evidence="5">
    <location>
        <begin position="279"/>
        <end position="296"/>
    </location>
</feature>
<feature type="transmembrane region" description="Helical" evidence="5">
    <location>
        <begin position="113"/>
        <end position="131"/>
    </location>
</feature>
<keyword evidence="2 5" id="KW-0812">Transmembrane</keyword>
<comment type="caution">
    <text evidence="6">The sequence shown here is derived from an EMBL/GenBank/DDBJ whole genome shotgun (WGS) entry which is preliminary data.</text>
</comment>
<dbReference type="CDD" id="cd13963">
    <property type="entry name" value="PT_UbiA_2"/>
    <property type="match status" value="1"/>
</dbReference>
<dbReference type="Proteomes" id="UP000727993">
    <property type="component" value="Unassembled WGS sequence"/>
</dbReference>
<dbReference type="GO" id="GO:0016765">
    <property type="term" value="F:transferase activity, transferring alkyl or aryl (other than methyl) groups"/>
    <property type="evidence" value="ECO:0007669"/>
    <property type="project" value="InterPro"/>
</dbReference>
<dbReference type="EC" id="2.4.2.45" evidence="6"/>
<feature type="transmembrane region" description="Helical" evidence="5">
    <location>
        <begin position="43"/>
        <end position="63"/>
    </location>
</feature>